<feature type="compositionally biased region" description="Basic and acidic residues" evidence="2">
    <location>
        <begin position="32"/>
        <end position="58"/>
    </location>
</feature>
<dbReference type="OrthoDB" id="378761at2759"/>
<evidence type="ECO:0000256" key="2">
    <source>
        <dbReference type="SAM" id="MobiDB-lite"/>
    </source>
</evidence>
<keyword evidence="3" id="KW-1133">Transmembrane helix</keyword>
<sequence>MGVPNNGKTFSEKSTNVGGDASQPETKKMHRLVNEEKGVQDGGKSEAEEELKKAKEDVQKAKDLAHECEKEKKESLMAAKTAQNNLQECTYSSGVDLTQCKAELSDREKHLYVCRENEDKCYAKIKYMGKQHEERVSRKENETAELRKKVLRLEKALEEMELELKMKNHADDSKSHNEDKDSNYLISFPMVRSYFIKVLKIYKTFYIIMFEQTNLLGFLSQLALHKDAMMTHLKLCGRRTMQKLHQYKTFIGECDWVTRLLNLYEDSSLSQYVQLIKRKAGNFVFTARRLFLQKVVHPVSRNIYPQMTQSMRNKYMNINWDLFLHKLHNNSQVLVVKLNSINPELQGIISPRLEDQLILLIFFTAVNIIHLYLFFYLLFLLIKLLKRVSMYMFMWSYVFLSVAYRCTVFVLTLPIRPFMRKRGKRSRKVYRRHDERTCANPERISYQHQEIKKVHKGHSVHQRRG</sequence>
<protein>
    <submittedName>
        <fullName evidence="4">Uncharacterized protein</fullName>
    </submittedName>
</protein>
<feature type="compositionally biased region" description="Polar residues" evidence="2">
    <location>
        <begin position="1"/>
        <end position="17"/>
    </location>
</feature>
<dbReference type="EMBL" id="KQ001657">
    <property type="protein sequence ID" value="KJP88823.1"/>
    <property type="molecule type" value="Genomic_DNA"/>
</dbReference>
<name>A0A0D9QPG7_PLAFR</name>
<dbReference type="AlphaFoldDB" id="A0A0D9QPG7"/>
<proteinExistence type="predicted"/>
<dbReference type="OMA" id="IYKTFYI"/>
<keyword evidence="3" id="KW-0472">Membrane</keyword>
<feature type="coiled-coil region" evidence="1">
    <location>
        <begin position="129"/>
        <end position="170"/>
    </location>
</feature>
<evidence type="ECO:0000313" key="4">
    <source>
        <dbReference type="EMBL" id="KJP88823.1"/>
    </source>
</evidence>
<evidence type="ECO:0000256" key="1">
    <source>
        <dbReference type="SAM" id="Coils"/>
    </source>
</evidence>
<keyword evidence="5" id="KW-1185">Reference proteome</keyword>
<reference evidence="4 5" key="1">
    <citation type="submission" date="2014-03" db="EMBL/GenBank/DDBJ databases">
        <title>The Genome Sequence of Plasmodium fragile nilgiri.</title>
        <authorList>
            <consortium name="The Broad Institute Genomics Platform"/>
            <consortium name="The Broad Institute Genome Sequencing Center for Infectious Disease"/>
            <person name="Neafsey D."/>
            <person name="Duraisingh M."/>
            <person name="Young S.K."/>
            <person name="Zeng Q."/>
            <person name="Gargeya S."/>
            <person name="Abouelleil A."/>
            <person name="Alvarado L."/>
            <person name="Chapman S.B."/>
            <person name="Gainer-Dewar J."/>
            <person name="Goldberg J."/>
            <person name="Griggs A."/>
            <person name="Gujja S."/>
            <person name="Hansen M."/>
            <person name="Howarth C."/>
            <person name="Imamovic A."/>
            <person name="Larimer J."/>
            <person name="Pearson M."/>
            <person name="Poon T.W."/>
            <person name="Priest M."/>
            <person name="Roberts A."/>
            <person name="Saif S."/>
            <person name="Shea T."/>
            <person name="Sykes S."/>
            <person name="Wortman J."/>
            <person name="Nusbaum C."/>
            <person name="Birren B."/>
        </authorList>
    </citation>
    <scope>NUCLEOTIDE SEQUENCE [LARGE SCALE GENOMIC DNA]</scope>
    <source>
        <strain evidence="5">nilgiri</strain>
    </source>
</reference>
<evidence type="ECO:0000256" key="3">
    <source>
        <dbReference type="SAM" id="Phobius"/>
    </source>
</evidence>
<dbReference type="GeneID" id="24266827"/>
<feature type="transmembrane region" description="Helical" evidence="3">
    <location>
        <begin position="357"/>
        <end position="382"/>
    </location>
</feature>
<dbReference type="VEuPathDB" id="PlasmoDB:AK88_01513"/>
<gene>
    <name evidence="4" type="ORF">AK88_01513</name>
</gene>
<accession>A0A0D9QPG7</accession>
<feature type="transmembrane region" description="Helical" evidence="3">
    <location>
        <begin position="394"/>
        <end position="415"/>
    </location>
</feature>
<dbReference type="Proteomes" id="UP000054561">
    <property type="component" value="Unassembled WGS sequence"/>
</dbReference>
<keyword evidence="1" id="KW-0175">Coiled coil</keyword>
<feature type="region of interest" description="Disordered" evidence="2">
    <location>
        <begin position="1"/>
        <end position="58"/>
    </location>
</feature>
<evidence type="ECO:0000313" key="5">
    <source>
        <dbReference type="Proteomes" id="UP000054561"/>
    </source>
</evidence>
<dbReference type="RefSeq" id="XP_012334571.1">
    <property type="nucleotide sequence ID" value="XM_012479148.1"/>
</dbReference>
<organism evidence="4 5">
    <name type="scientific">Plasmodium fragile</name>
    <dbReference type="NCBI Taxonomy" id="5857"/>
    <lineage>
        <taxon>Eukaryota</taxon>
        <taxon>Sar</taxon>
        <taxon>Alveolata</taxon>
        <taxon>Apicomplexa</taxon>
        <taxon>Aconoidasida</taxon>
        <taxon>Haemosporida</taxon>
        <taxon>Plasmodiidae</taxon>
        <taxon>Plasmodium</taxon>
        <taxon>Plasmodium (Plasmodium)</taxon>
    </lineage>
</organism>
<keyword evidence="3" id="KW-0812">Transmembrane</keyword>